<dbReference type="AlphaFoldDB" id="A0AAW4PS39"/>
<dbReference type="PANTHER" id="PTHR44591">
    <property type="entry name" value="STRESS RESPONSE REGULATOR PROTEIN 1"/>
    <property type="match status" value="1"/>
</dbReference>
<feature type="modified residue" description="4-aspartylphosphate" evidence="2">
    <location>
        <position position="57"/>
    </location>
</feature>
<dbReference type="PANTHER" id="PTHR44591:SF19">
    <property type="entry name" value="TWO-COMPONENT RESPONSE REGULATOR-RELATED"/>
    <property type="match status" value="1"/>
</dbReference>
<sequence length="192" mass="21889">MSTDTDRRARVLVVDDEHDVADTQALRLRDHYETTVAYGGEAALELAGPDVDAILLDRRMPDVHGDEVLERLRDRGYDGVVVMLTAVDPDLNILEMSFDDYLRKPVDQETLLSTLDQHLDPPGEDERLDEFFEITSKITVLEAERSATQLDDSSEYAALVERADELEWQLRTELDDFDDIVETYRSITRNTG</sequence>
<accession>A0AAW4PS39</accession>
<evidence type="ECO:0000259" key="3">
    <source>
        <dbReference type="PROSITE" id="PS50110"/>
    </source>
</evidence>
<dbReference type="GO" id="GO:0000160">
    <property type="term" value="P:phosphorelay signal transduction system"/>
    <property type="evidence" value="ECO:0007669"/>
    <property type="project" value="InterPro"/>
</dbReference>
<dbReference type="InterPro" id="IPR011006">
    <property type="entry name" value="CheY-like_superfamily"/>
</dbReference>
<dbReference type="EMBL" id="RKLR01000004">
    <property type="protein sequence ID" value="MBX0323808.1"/>
    <property type="molecule type" value="Genomic_DNA"/>
</dbReference>
<dbReference type="PROSITE" id="PS50110">
    <property type="entry name" value="RESPONSE_REGULATORY"/>
    <property type="match status" value="1"/>
</dbReference>
<comment type="caution">
    <text evidence="4">The sequence shown here is derived from an EMBL/GenBank/DDBJ whole genome shotgun (WGS) entry which is preliminary data.</text>
</comment>
<evidence type="ECO:0000256" key="2">
    <source>
        <dbReference type="PROSITE-ProRule" id="PRU00169"/>
    </source>
</evidence>
<dbReference type="Proteomes" id="UP001430377">
    <property type="component" value="Unassembled WGS sequence"/>
</dbReference>
<evidence type="ECO:0000313" key="5">
    <source>
        <dbReference type="Proteomes" id="UP001430377"/>
    </source>
</evidence>
<dbReference type="RefSeq" id="WP_220618773.1">
    <property type="nucleotide sequence ID" value="NZ_RKLR01000004.1"/>
</dbReference>
<dbReference type="InterPro" id="IPR013971">
    <property type="entry name" value="HalX_domain"/>
</dbReference>
<dbReference type="SUPFAM" id="SSF52172">
    <property type="entry name" value="CheY-like"/>
    <property type="match status" value="1"/>
</dbReference>
<dbReference type="InterPro" id="IPR001789">
    <property type="entry name" value="Sig_transdc_resp-reg_receiver"/>
</dbReference>
<reference evidence="4 5" key="1">
    <citation type="submission" date="2021-06" db="EMBL/GenBank/DDBJ databases">
        <title>Halomicroarcula sp. a new haloarchaeum isolated from saline soil.</title>
        <authorList>
            <person name="Duran-Viseras A."/>
            <person name="Sanchez-Porro C."/>
            <person name="Ventosa A."/>
        </authorList>
    </citation>
    <scope>NUCLEOTIDE SEQUENCE [LARGE SCALE GENOMIC DNA]</scope>
    <source>
        <strain evidence="4 5">F13</strain>
    </source>
</reference>
<evidence type="ECO:0000313" key="4">
    <source>
        <dbReference type="EMBL" id="MBX0323808.1"/>
    </source>
</evidence>
<gene>
    <name evidence="4" type="ORF">EGH21_12285</name>
</gene>
<dbReference type="InterPro" id="IPR050595">
    <property type="entry name" value="Bact_response_regulator"/>
</dbReference>
<name>A0AAW4PS39_9EURY</name>
<dbReference type="Pfam" id="PF08663">
    <property type="entry name" value="HalX"/>
    <property type="match status" value="1"/>
</dbReference>
<protein>
    <submittedName>
        <fullName evidence="4">Response regulator</fullName>
    </submittedName>
</protein>
<evidence type="ECO:0000256" key="1">
    <source>
        <dbReference type="ARBA" id="ARBA00022553"/>
    </source>
</evidence>
<dbReference type="SMART" id="SM00448">
    <property type="entry name" value="REC"/>
    <property type="match status" value="1"/>
</dbReference>
<keyword evidence="1 2" id="KW-0597">Phosphoprotein</keyword>
<proteinExistence type="predicted"/>
<keyword evidence="5" id="KW-1185">Reference proteome</keyword>
<feature type="domain" description="Response regulatory" evidence="3">
    <location>
        <begin position="10"/>
        <end position="119"/>
    </location>
</feature>
<dbReference type="Gene3D" id="3.40.50.2300">
    <property type="match status" value="1"/>
</dbReference>
<organism evidence="4 5">
    <name type="scientific">Haloarcula rubra</name>
    <dbReference type="NCBI Taxonomy" id="2487747"/>
    <lineage>
        <taxon>Archaea</taxon>
        <taxon>Methanobacteriati</taxon>
        <taxon>Methanobacteriota</taxon>
        <taxon>Stenosarchaea group</taxon>
        <taxon>Halobacteria</taxon>
        <taxon>Halobacteriales</taxon>
        <taxon>Haloarculaceae</taxon>
        <taxon>Haloarcula</taxon>
    </lineage>
</organism>
<dbReference type="Pfam" id="PF00072">
    <property type="entry name" value="Response_reg"/>
    <property type="match status" value="1"/>
</dbReference>